<keyword evidence="4" id="KW-1185">Reference proteome</keyword>
<dbReference type="Pfam" id="PF17389">
    <property type="entry name" value="Bac_rhamnosid6H"/>
    <property type="match status" value="1"/>
</dbReference>
<organism evidence="3 4">
    <name type="scientific">Cohnella fermenti</name>
    <dbReference type="NCBI Taxonomy" id="2565925"/>
    <lineage>
        <taxon>Bacteria</taxon>
        <taxon>Bacillati</taxon>
        <taxon>Bacillota</taxon>
        <taxon>Bacilli</taxon>
        <taxon>Bacillales</taxon>
        <taxon>Paenibacillaceae</taxon>
        <taxon>Cohnella</taxon>
    </lineage>
</organism>
<dbReference type="RefSeq" id="WP_136369729.1">
    <property type="nucleotide sequence ID" value="NZ_SSOB01000011.1"/>
</dbReference>
<proteinExistence type="predicted"/>
<comment type="caution">
    <text evidence="3">The sequence shown here is derived from an EMBL/GenBank/DDBJ whole genome shotgun (WGS) entry which is preliminary data.</text>
</comment>
<dbReference type="Gene3D" id="2.60.420.10">
    <property type="entry name" value="Maltose phosphorylase, domain 3"/>
    <property type="match status" value="1"/>
</dbReference>
<dbReference type="Pfam" id="PF17390">
    <property type="entry name" value="Bac_rhamnosid_C"/>
    <property type="match status" value="1"/>
</dbReference>
<dbReference type="PANTHER" id="PTHR34987:SF4">
    <property type="entry name" value="ALPHA-L-RHAMNOSIDASE C-TERMINAL DOMAIN-CONTAINING PROTEIN"/>
    <property type="match status" value="1"/>
</dbReference>
<feature type="domain" description="Alpha-L-rhamnosidase six-hairpin glycosidase" evidence="1">
    <location>
        <begin position="332"/>
        <end position="477"/>
    </location>
</feature>
<protein>
    <submittedName>
        <fullName evidence="3">Alpha-L-rhamnosidase</fullName>
    </submittedName>
</protein>
<dbReference type="InterPro" id="IPR008928">
    <property type="entry name" value="6-hairpin_glycosidase_sf"/>
</dbReference>
<feature type="domain" description="Alpha-L-rhamnosidase C-terminal" evidence="2">
    <location>
        <begin position="646"/>
        <end position="705"/>
    </location>
</feature>
<dbReference type="GO" id="GO:0005975">
    <property type="term" value="P:carbohydrate metabolic process"/>
    <property type="evidence" value="ECO:0007669"/>
    <property type="project" value="InterPro"/>
</dbReference>
<reference evidence="3 4" key="1">
    <citation type="submission" date="2019-04" db="EMBL/GenBank/DDBJ databases">
        <title>Cohnella sp. nov. isolated from preserved vegetables.</title>
        <authorList>
            <person name="Lin S.-Y."/>
            <person name="Hung M.-H."/>
            <person name="Young C.-C."/>
        </authorList>
    </citation>
    <scope>NUCLEOTIDE SEQUENCE [LARGE SCALE GENOMIC DNA]</scope>
    <source>
        <strain evidence="3 4">CC-MHH1044</strain>
    </source>
</reference>
<dbReference type="SUPFAM" id="SSF48208">
    <property type="entry name" value="Six-hairpin glycosidases"/>
    <property type="match status" value="1"/>
</dbReference>
<evidence type="ECO:0000313" key="3">
    <source>
        <dbReference type="EMBL" id="THF80292.1"/>
    </source>
</evidence>
<evidence type="ECO:0000313" key="4">
    <source>
        <dbReference type="Proteomes" id="UP000310636"/>
    </source>
</evidence>
<sequence length="717" mass="81175">MMVVTSAIPKWIWHEDGASRLQHVLSRELHLDRGEEKVRLFVAATGHVEIVWDGVVVGQLEEHPAHLASFIRIDAFPDSIAAGRHRLELRISCTEPMPIVDVNVHLQERRVGCIGYLEGAELWLPTDERWDSAGASARVVCLLGEEPYGDLENGPDWFVRGGYGDIGTKPLTDYGIVERSGIEAIGRTNGVLSLSGTHTVQAELPSVRRNERHIFYHLRKQQEWAELRAYQERAGLGEAPWIVLEMDAEYNMRFRVHNDSGRRATILWNGAESLTELERYAGCITESFPVDPGGSFTILPQGMRYVRFCLIGLPGEAFDLRIRFEEVGVMLEQIGQFGSDHPVADRIYHTSVHTNRICHQTGLWDGVKRDRLNWTYDFYMAAKADYVLWNDFSVLKRTILELGHTPYGYWMNSIPAYTCWWMVNVWDYYLHTGDRAFVLEIKPALERHLRWIVHHIDPETGMFVQRHQAFIEWVPMTEEDAWHTLHAVLAIALSSVNRLNEEIPELGLAASGIKRPTIPSAAFRSSPSLITLMLGAESGCLDEEQERSVLSGIAVSDPVTPLSAFWLAERLAATGKTEEGWAVIERVWGRMLEEGATSFWESVTLAPSADFHHSLTTYTAYESYRISLCHSWSSTPVQWMSRYILGVKPLAPGFAKIAFQPRAMPGMNRCEGTVSTPRGPIRVRWEKREDGRLAASIEAPQGVEIEYGSMGERILLR</sequence>
<dbReference type="OrthoDB" id="9815108at2"/>
<dbReference type="EMBL" id="SSOB01000011">
    <property type="protein sequence ID" value="THF80292.1"/>
    <property type="molecule type" value="Genomic_DNA"/>
</dbReference>
<dbReference type="InterPro" id="IPR035396">
    <property type="entry name" value="Bac_rhamnosid6H"/>
</dbReference>
<evidence type="ECO:0000259" key="1">
    <source>
        <dbReference type="Pfam" id="PF17389"/>
    </source>
</evidence>
<name>A0A4S4C049_9BACL</name>
<gene>
    <name evidence="3" type="ORF">E6C55_10415</name>
</gene>
<dbReference type="InterPro" id="IPR012341">
    <property type="entry name" value="6hp_glycosidase-like_sf"/>
</dbReference>
<dbReference type="Gene3D" id="1.50.10.10">
    <property type="match status" value="2"/>
</dbReference>
<dbReference type="InterPro" id="IPR035398">
    <property type="entry name" value="Bac_rhamnosid_C"/>
</dbReference>
<dbReference type="Proteomes" id="UP000310636">
    <property type="component" value="Unassembled WGS sequence"/>
</dbReference>
<dbReference type="PANTHER" id="PTHR34987">
    <property type="entry name" value="C, PUTATIVE (AFU_ORTHOLOGUE AFUA_3G02880)-RELATED"/>
    <property type="match status" value="1"/>
</dbReference>
<evidence type="ECO:0000259" key="2">
    <source>
        <dbReference type="Pfam" id="PF17390"/>
    </source>
</evidence>
<accession>A0A4S4C049</accession>
<dbReference type="AlphaFoldDB" id="A0A4S4C049"/>